<dbReference type="InterPro" id="IPR013087">
    <property type="entry name" value="Znf_C2H2_type"/>
</dbReference>
<dbReference type="EMBL" id="NIRI02000042">
    <property type="protein sequence ID" value="KAG5452213.1"/>
    <property type="molecule type" value="Genomic_DNA"/>
</dbReference>
<sequence>MSLYTFPHRNNSHEIRFLNSSIKLPPLNEAVGMRTCIVNTIEETPKVDIGESHEAFSTQPDKNVGTQDSYFDVQTKPPAGEKSNTTEQELIEIGESNVKDRRNSGKNTKLNEEISKALLEVTIMEHKDAMQKSFRSMARLKLTELHKLLGVRNLKSARAVIFWMREMNANHKTALLRQHALRQRQTVVGNTQHIRYYPPRQDHGYRCYFCPCGFETVTELHAHLCTQEHMCFDLPLNWAQWLRERRKKSHRLITHQSNNSNYGMDSQRQFPSSISNYSTILKCASLSQRDGLYCSNKAQEDRTVKVMLSYFRCIYCGRTMKFHQQLEHQCFQEMNEFLRRETQHMNQHGSPFVCLLCHGRVFDSPTQLQLHLVAFHGSQTGDYTKCSLCGVEFRKPAFESQQSRQLKLVVYYRHLVQQHLPSLLLSEKLLYMGVSVIPKSLAACAPIDNSVYRSYRCVFRNNRPAGDGKPFPFAHWLNEYNASAQHIRRVEPEASSQVVPIASRRSPVWDNIFRTHMPAGNRPSKQRIYRSCLVSPVDMFEQLVHRLPNLASAVSNSKQLYCPAGRKGGLNDLAKLIAHVLCVHAGNPYTITGFEELVKARHVLHRVDKGLYSSLHIVPLAGEWIKQNRTPTDSTLLRSPLAASRIQRPTVISKLRSQPASIVEGSHTNSNNTSRLSKSKGDNQFYNLHLLEKKTRGRIDSVQGEKTNKRQLTGDAVRRQRQKERRPRIKRKASASGKTDMGQTDLGKNSQKGALVDQKVYRDEQRTSQIRIKRWDSHSSSDLRSLLDSVCSHQDAYCRACLAGPFEISDLLDEHIHREHATSLHAQLIHLRKTEAFSGLVDPMRTCFQCYSVLIDHCALQVHMVVMHGSRYPLVCGLCKEPLVNLEVDGAVFRECLNILEKNGVGVTEEKLKALIGPEPAWKVRYMEQTAGAQASNTKPAYTIEGLDAMVKATQEMEELRAILASMKAQVAVATYSPQLALQAMQLHEQRHYKTIRERYLPDVIGEGFEKEQIMLNMQLSCLTQGVGPTMAQQYREVYLAQSEQHEQQLQLRKIRFGMDVWESCTRRDEHKLTLGGILSSRKTIVDSKHKSSQKLPEELKRIFSTVRTKTSSSYEDE</sequence>
<reference evidence="1 2" key="2">
    <citation type="journal article" date="2021" name="Genomics">
        <title>High-quality reference genome for Clonorchis sinensis.</title>
        <authorList>
            <person name="Young N.D."/>
            <person name="Stroehlein A.J."/>
            <person name="Kinkar L."/>
            <person name="Wang T."/>
            <person name="Sohn W.M."/>
            <person name="Chang B.C.H."/>
            <person name="Kaur P."/>
            <person name="Weisz D."/>
            <person name="Dudchenko O."/>
            <person name="Aiden E.L."/>
            <person name="Korhonen P.K."/>
            <person name="Gasser R.B."/>
        </authorList>
    </citation>
    <scope>NUCLEOTIDE SEQUENCE [LARGE SCALE GENOMIC DNA]</scope>
    <source>
        <strain evidence="1">Cs-k2</strain>
    </source>
</reference>
<dbReference type="PROSITE" id="PS00028">
    <property type="entry name" value="ZINC_FINGER_C2H2_1"/>
    <property type="match status" value="2"/>
</dbReference>
<dbReference type="SMART" id="SM00355">
    <property type="entry name" value="ZnF_C2H2"/>
    <property type="match status" value="4"/>
</dbReference>
<organism evidence="1 2">
    <name type="scientific">Clonorchis sinensis</name>
    <name type="common">Chinese liver fluke</name>
    <dbReference type="NCBI Taxonomy" id="79923"/>
    <lineage>
        <taxon>Eukaryota</taxon>
        <taxon>Metazoa</taxon>
        <taxon>Spiralia</taxon>
        <taxon>Lophotrochozoa</taxon>
        <taxon>Platyhelminthes</taxon>
        <taxon>Trematoda</taxon>
        <taxon>Digenea</taxon>
        <taxon>Opisthorchiida</taxon>
        <taxon>Opisthorchiata</taxon>
        <taxon>Opisthorchiidae</taxon>
        <taxon>Clonorchis</taxon>
    </lineage>
</organism>
<keyword evidence="2" id="KW-1185">Reference proteome</keyword>
<accession>A0A8T1MSR8</accession>
<proteinExistence type="predicted"/>
<dbReference type="OrthoDB" id="6253480at2759"/>
<reference evidence="1 2" key="1">
    <citation type="journal article" date="2018" name="Biotechnol. Adv.">
        <title>Improved genomic resources and new bioinformatic workflow for the carcinogenic parasite Clonorchis sinensis: Biotechnological implications.</title>
        <authorList>
            <person name="Wang D."/>
            <person name="Korhonen P.K."/>
            <person name="Gasser R.B."/>
            <person name="Young N.D."/>
        </authorList>
    </citation>
    <scope>NUCLEOTIDE SEQUENCE [LARGE SCALE GENOMIC DNA]</scope>
    <source>
        <strain evidence="1">Cs-k2</strain>
    </source>
</reference>
<name>A0A8T1MSR8_CLOSI</name>
<comment type="caution">
    <text evidence="1">The sequence shown here is derived from an EMBL/GenBank/DDBJ whole genome shotgun (WGS) entry which is preliminary data.</text>
</comment>
<protein>
    <submittedName>
        <fullName evidence="1">Uncharacterized protein</fullName>
    </submittedName>
</protein>
<dbReference type="Proteomes" id="UP000286415">
    <property type="component" value="Unassembled WGS sequence"/>
</dbReference>
<evidence type="ECO:0000313" key="1">
    <source>
        <dbReference type="EMBL" id="KAG5452213.1"/>
    </source>
</evidence>
<gene>
    <name evidence="1" type="ORF">CSKR_104312</name>
</gene>
<evidence type="ECO:0000313" key="2">
    <source>
        <dbReference type="Proteomes" id="UP000286415"/>
    </source>
</evidence>